<reference evidence="1" key="2">
    <citation type="submission" date="2025-09" db="UniProtKB">
        <authorList>
            <consortium name="EnsemblPlants"/>
        </authorList>
    </citation>
    <scope>IDENTIFICATION</scope>
</reference>
<proteinExistence type="predicted"/>
<protein>
    <submittedName>
        <fullName evidence="1">Uncharacterized protein</fullName>
    </submittedName>
</protein>
<reference evidence="1" key="1">
    <citation type="submission" date="2021-05" db="EMBL/GenBank/DDBJ databases">
        <authorList>
            <person name="Scholz U."/>
            <person name="Mascher M."/>
            <person name="Fiebig A."/>
        </authorList>
    </citation>
    <scope>NUCLEOTIDE SEQUENCE [LARGE SCALE GENOMIC DNA]</scope>
</reference>
<dbReference type="Proteomes" id="UP001732700">
    <property type="component" value="Chromosome 5A"/>
</dbReference>
<organism evidence="1 2">
    <name type="scientific">Avena sativa</name>
    <name type="common">Oat</name>
    <dbReference type="NCBI Taxonomy" id="4498"/>
    <lineage>
        <taxon>Eukaryota</taxon>
        <taxon>Viridiplantae</taxon>
        <taxon>Streptophyta</taxon>
        <taxon>Embryophyta</taxon>
        <taxon>Tracheophyta</taxon>
        <taxon>Spermatophyta</taxon>
        <taxon>Magnoliopsida</taxon>
        <taxon>Liliopsida</taxon>
        <taxon>Poales</taxon>
        <taxon>Poaceae</taxon>
        <taxon>BOP clade</taxon>
        <taxon>Pooideae</taxon>
        <taxon>Poodae</taxon>
        <taxon>Poeae</taxon>
        <taxon>Poeae Chloroplast Group 1 (Aveneae type)</taxon>
        <taxon>Aveninae</taxon>
        <taxon>Avena</taxon>
    </lineage>
</organism>
<evidence type="ECO:0000313" key="1">
    <source>
        <dbReference type="EnsemblPlants" id="AVESA.00010b.r2.5AG0816700.2.CDS"/>
    </source>
</evidence>
<name>A0ACD5XMH5_AVESA</name>
<sequence>MVRELLVVLVRAVLQWALASLLLANGAAFCLLAAVASSLRLGPPCLLCARVHRLLFSSSSSSDAGCSQEEDAFRRLLCDAHVAAMARPEPEKRTCSPCDHHVDRGTEHESGKPGGLEAHRRVVSIGSEICEQDRGGDNNEHPRATDVVSNLESGNGEGPYISMFELAPIVALSEPEDDQEDYAKAGLDETPELTVRDLVAALRAQRRELGAVRAELETERLARRQLEEQGELDREAVRIAMQLVHETETEKHGLQRQLDAYRVKAQLHEAAVDTDSAPFNRLGSRRSRDGGGDLIDQEDCNGNNYQSLVDFLPGSVYSSSPDLANLLKLYTEGNDARRPGPRDGDITEASAVAAAVITETEDEGEEEVVVVTAASIISGFHGGNGEATSSAAAAASFHESGSSHVQAASS</sequence>
<dbReference type="EnsemblPlants" id="AVESA.00010b.r2.5AG0816700.2">
    <property type="protein sequence ID" value="AVESA.00010b.r2.5AG0816700.2.CDS"/>
    <property type="gene ID" value="AVESA.00010b.r2.5AG0816700"/>
</dbReference>
<accession>A0ACD5XMH5</accession>
<evidence type="ECO:0000313" key="2">
    <source>
        <dbReference type="Proteomes" id="UP001732700"/>
    </source>
</evidence>
<keyword evidence="2" id="KW-1185">Reference proteome</keyword>